<evidence type="ECO:0000313" key="10">
    <source>
        <dbReference type="Proteomes" id="UP000019091"/>
    </source>
</evidence>
<keyword evidence="2 7" id="KW-0540">Nuclease</keyword>
<comment type="subcellular location">
    <subcellularLocation>
        <location evidence="7">Cytoplasm</location>
    </subcellularLocation>
</comment>
<dbReference type="GO" id="GO:0006298">
    <property type="term" value="P:mismatch repair"/>
    <property type="evidence" value="ECO:0007669"/>
    <property type="project" value="UniProtKB-UniRule"/>
</dbReference>
<sequence>MAFLFSRLAQREQAGKITENFAKGIFMKLATFSASEQELLEKAQWLAGFSLGEIASLLNIPVPPDLKRDKGWVGMLIETALGARAGSKPEQDFAHLGIELKTIPVNQQGFPLETTFVSLAPLTDNHGILWQTSHVRHKLQKVLWLPVQGEREIPLAERRIGQPILWSPSPEQEWQLQRDWEELMELIVLGKLNEINAKLGEVMQLRPKGQNSKARAGAFNAQGEKIRSLPLGFYLRKEFTAQILRDFLR</sequence>
<gene>
    <name evidence="7" type="primary">mutH</name>
    <name evidence="9" type="ORF">F542_13670</name>
</gene>
<comment type="similarity">
    <text evidence="7">Belongs to the MutH family.</text>
</comment>
<dbReference type="InterPro" id="IPR011335">
    <property type="entry name" value="Restrct_endonuc-II-like"/>
</dbReference>
<evidence type="ECO:0000259" key="8">
    <source>
        <dbReference type="SMART" id="SM00927"/>
    </source>
</evidence>
<dbReference type="SMART" id="SM00927">
    <property type="entry name" value="MutH"/>
    <property type="match status" value="1"/>
</dbReference>
<evidence type="ECO:0000256" key="2">
    <source>
        <dbReference type="ARBA" id="ARBA00022722"/>
    </source>
</evidence>
<evidence type="ECO:0000256" key="7">
    <source>
        <dbReference type="HAMAP-Rule" id="MF_00759"/>
    </source>
</evidence>
<dbReference type="Gene3D" id="3.40.600.10">
    <property type="entry name" value="DNA mismatch repair MutH/Restriction endonuclease, type II"/>
    <property type="match status" value="1"/>
</dbReference>
<keyword evidence="3 7" id="KW-0255">Endonuclease</keyword>
<dbReference type="InterPro" id="IPR011337">
    <property type="entry name" value="DNA_rep_MutH/RE_typeII_Sau3AI"/>
</dbReference>
<dbReference type="KEGG" id="btre:F542_13670"/>
<dbReference type="HAMAP" id="MF_00759">
    <property type="entry name" value="MutH"/>
    <property type="match status" value="1"/>
</dbReference>
<reference evidence="9 10" key="1">
    <citation type="journal article" date="2014" name="Genome Announc.">
        <title>Complete Closed Genome Sequences of Three Bibersteinia trehalosi Nasopharyngeal Isolates from Cattle with Shipping Fever.</title>
        <authorList>
            <person name="Harhay G.P."/>
            <person name="McVey D.S."/>
            <person name="Koren S."/>
            <person name="Phillippy A.M."/>
            <person name="Bono J."/>
            <person name="Harhay D.M."/>
            <person name="Clawson M.L."/>
            <person name="Heaton M.P."/>
            <person name="Chitko-McKown C.G."/>
            <person name="Korlach J."/>
            <person name="Smith T.P."/>
        </authorList>
    </citation>
    <scope>NUCLEOTIDE SEQUENCE [LARGE SCALE GENOMIC DNA]</scope>
    <source>
        <strain evidence="9 10">USDA-ARS-USMARC-188</strain>
    </source>
</reference>
<evidence type="ECO:0000313" key="9">
    <source>
        <dbReference type="EMBL" id="AHG82085.1"/>
    </source>
</evidence>
<keyword evidence="5 7" id="KW-0378">Hydrolase</keyword>
<evidence type="ECO:0000256" key="3">
    <source>
        <dbReference type="ARBA" id="ARBA00022759"/>
    </source>
</evidence>
<dbReference type="GO" id="GO:0004519">
    <property type="term" value="F:endonuclease activity"/>
    <property type="evidence" value="ECO:0007669"/>
    <property type="project" value="UniProtKB-UniRule"/>
</dbReference>
<dbReference type="GO" id="GO:0005737">
    <property type="term" value="C:cytoplasm"/>
    <property type="evidence" value="ECO:0007669"/>
    <property type="project" value="UniProtKB-SubCell"/>
</dbReference>
<dbReference type="AlphaFoldDB" id="A0A4V7IAM0"/>
<keyword evidence="4 7" id="KW-0227">DNA damage</keyword>
<organism evidence="9 10">
    <name type="scientific">Bibersteinia trehalosi USDA-ARS-USMARC-188</name>
    <dbReference type="NCBI Taxonomy" id="1263829"/>
    <lineage>
        <taxon>Bacteria</taxon>
        <taxon>Pseudomonadati</taxon>
        <taxon>Pseudomonadota</taxon>
        <taxon>Gammaproteobacteria</taxon>
        <taxon>Pasteurellales</taxon>
        <taxon>Pasteurellaceae</taxon>
        <taxon>Bibersteinia</taxon>
    </lineage>
</organism>
<comment type="function">
    <text evidence="7">Sequence-specific endonuclease that cleaves unmethylated GATC sequences. It is involved in DNA mismatch repair.</text>
</comment>
<accession>A0A4V7IAM0</accession>
<dbReference type="Pfam" id="PF02976">
    <property type="entry name" value="MutH"/>
    <property type="match status" value="1"/>
</dbReference>
<dbReference type="InterPro" id="IPR037057">
    <property type="entry name" value="DNA_rep_MutH/T2_RE_sf"/>
</dbReference>
<name>A0A4V7IAM0_BIBTR</name>
<dbReference type="CDD" id="cd00583">
    <property type="entry name" value="MutH-like"/>
    <property type="match status" value="1"/>
</dbReference>
<dbReference type="GO" id="GO:0003677">
    <property type="term" value="F:DNA binding"/>
    <property type="evidence" value="ECO:0007669"/>
    <property type="project" value="InterPro"/>
</dbReference>
<evidence type="ECO:0000256" key="1">
    <source>
        <dbReference type="ARBA" id="ARBA00022490"/>
    </source>
</evidence>
<evidence type="ECO:0000256" key="6">
    <source>
        <dbReference type="ARBA" id="ARBA00023204"/>
    </source>
</evidence>
<dbReference type="EMBL" id="CP006954">
    <property type="protein sequence ID" value="AHG82085.1"/>
    <property type="molecule type" value="Genomic_DNA"/>
</dbReference>
<protein>
    <recommendedName>
        <fullName evidence="7">DNA mismatch repair protein MutH</fullName>
    </recommendedName>
    <alternativeName>
        <fullName evidence="7">Methyl-directed mismatch repair protein</fullName>
    </alternativeName>
</protein>
<dbReference type="NCBIfam" id="TIGR02248">
    <property type="entry name" value="mutH_TIGR"/>
    <property type="match status" value="1"/>
</dbReference>
<dbReference type="NCBIfam" id="NF003458">
    <property type="entry name" value="PRK05070.1"/>
    <property type="match status" value="1"/>
</dbReference>
<dbReference type="InterPro" id="IPR004230">
    <property type="entry name" value="DNA_mismatch_repair_MutH"/>
</dbReference>
<keyword evidence="1 7" id="KW-0963">Cytoplasm</keyword>
<dbReference type="GO" id="GO:0006304">
    <property type="term" value="P:DNA modification"/>
    <property type="evidence" value="ECO:0007669"/>
    <property type="project" value="InterPro"/>
</dbReference>
<dbReference type="GO" id="GO:0016787">
    <property type="term" value="F:hydrolase activity"/>
    <property type="evidence" value="ECO:0007669"/>
    <property type="project" value="UniProtKB-KW"/>
</dbReference>
<proteinExistence type="inferred from homology"/>
<evidence type="ECO:0000256" key="4">
    <source>
        <dbReference type="ARBA" id="ARBA00022763"/>
    </source>
</evidence>
<evidence type="ECO:0000256" key="5">
    <source>
        <dbReference type="ARBA" id="ARBA00022801"/>
    </source>
</evidence>
<dbReference type="Proteomes" id="UP000019091">
    <property type="component" value="Chromosome"/>
</dbReference>
<keyword evidence="6 7" id="KW-0234">DNA repair</keyword>
<dbReference type="SUPFAM" id="SSF52980">
    <property type="entry name" value="Restriction endonuclease-like"/>
    <property type="match status" value="1"/>
</dbReference>
<feature type="domain" description="DNA mismatch repair MutH/Type II restriction enzyme Sau3AI" evidence="8">
    <location>
        <begin position="81"/>
        <end position="179"/>
    </location>
</feature>